<accession>A0A0W0ZIM8</accession>
<evidence type="ECO:0000313" key="2">
    <source>
        <dbReference type="Proteomes" id="UP000054926"/>
    </source>
</evidence>
<organism evidence="1 2">
    <name type="scientific">Legionella steelei</name>
    <dbReference type="NCBI Taxonomy" id="947033"/>
    <lineage>
        <taxon>Bacteria</taxon>
        <taxon>Pseudomonadati</taxon>
        <taxon>Pseudomonadota</taxon>
        <taxon>Gammaproteobacteria</taxon>
        <taxon>Legionellales</taxon>
        <taxon>Legionellaceae</taxon>
        <taxon>Legionella</taxon>
    </lineage>
</organism>
<dbReference type="EMBL" id="LNYY01000019">
    <property type="protein sequence ID" value="KTD69260.1"/>
    <property type="molecule type" value="Genomic_DNA"/>
</dbReference>
<dbReference type="Gene3D" id="3.30.450.40">
    <property type="match status" value="1"/>
</dbReference>
<proteinExistence type="predicted"/>
<name>A0A0W0ZIM8_9GAMM</name>
<dbReference type="InterPro" id="IPR029016">
    <property type="entry name" value="GAF-like_dom_sf"/>
</dbReference>
<sequence length="109" mass="12356">METLLDNVKLLKQIMKIQTVFASAHLDQRVFIQLAVNEVHKITPATETVVELVQGSFMVYKAMTGTVTDYHELKLPIEKSISGRCILTNQVLISHDKECIFRRNNLKGA</sequence>
<gene>
    <name evidence="1" type="ORF">Lste_2418</name>
</gene>
<reference evidence="1 2" key="1">
    <citation type="submission" date="2015-11" db="EMBL/GenBank/DDBJ databases">
        <title>Genomic analysis of 38 Legionella species identifies large and diverse effector repertoires.</title>
        <authorList>
            <person name="Burstein D."/>
            <person name="Amaro F."/>
            <person name="Zusman T."/>
            <person name="Lifshitz Z."/>
            <person name="Cohen O."/>
            <person name="Gilbert J.A."/>
            <person name="Pupko T."/>
            <person name="Shuman H.A."/>
            <person name="Segal G."/>
        </authorList>
    </citation>
    <scope>NUCLEOTIDE SEQUENCE [LARGE SCALE GENOMIC DNA]</scope>
    <source>
        <strain evidence="1 2">IMVS3376</strain>
    </source>
</reference>
<dbReference type="RefSeq" id="WP_058511209.1">
    <property type="nucleotide sequence ID" value="NZ_LNYY01000019.1"/>
</dbReference>
<keyword evidence="2" id="KW-1185">Reference proteome</keyword>
<dbReference type="STRING" id="947033.Lste_2418"/>
<protein>
    <submittedName>
        <fullName evidence="1">Uncharacterized protein</fullName>
    </submittedName>
</protein>
<dbReference type="AlphaFoldDB" id="A0A0W0ZIM8"/>
<dbReference type="PATRIC" id="fig|947033.5.peg.2565"/>
<dbReference type="Proteomes" id="UP000054926">
    <property type="component" value="Unassembled WGS sequence"/>
</dbReference>
<evidence type="ECO:0000313" key="1">
    <source>
        <dbReference type="EMBL" id="KTD69260.1"/>
    </source>
</evidence>
<dbReference type="SUPFAM" id="SSF55781">
    <property type="entry name" value="GAF domain-like"/>
    <property type="match status" value="1"/>
</dbReference>
<comment type="caution">
    <text evidence="1">The sequence shown here is derived from an EMBL/GenBank/DDBJ whole genome shotgun (WGS) entry which is preliminary data.</text>
</comment>